<organism evidence="1 2">
    <name type="scientific">Coccidioides immitis RMSCC 3703</name>
    <dbReference type="NCBI Taxonomy" id="454286"/>
    <lineage>
        <taxon>Eukaryota</taxon>
        <taxon>Fungi</taxon>
        <taxon>Dikarya</taxon>
        <taxon>Ascomycota</taxon>
        <taxon>Pezizomycotina</taxon>
        <taxon>Eurotiomycetes</taxon>
        <taxon>Eurotiomycetidae</taxon>
        <taxon>Onygenales</taxon>
        <taxon>Onygenaceae</taxon>
        <taxon>Coccidioides</taxon>
    </lineage>
</organism>
<dbReference type="Proteomes" id="UP000054559">
    <property type="component" value="Unassembled WGS sequence"/>
</dbReference>
<accession>A0A0J8R5E4</accession>
<reference evidence="2" key="1">
    <citation type="journal article" date="2010" name="Genome Res.">
        <title>Population genomic sequencing of Coccidioides fungi reveals recent hybridization and transposon control.</title>
        <authorList>
            <person name="Neafsey D.E."/>
            <person name="Barker B.M."/>
            <person name="Sharpton T.J."/>
            <person name="Stajich J.E."/>
            <person name="Park D.J."/>
            <person name="Whiston E."/>
            <person name="Hung C.-Y."/>
            <person name="McMahan C."/>
            <person name="White J."/>
            <person name="Sykes S."/>
            <person name="Heiman D."/>
            <person name="Young S."/>
            <person name="Zeng Q."/>
            <person name="Abouelleil A."/>
            <person name="Aftuck L."/>
            <person name="Bessette D."/>
            <person name="Brown A."/>
            <person name="FitzGerald M."/>
            <person name="Lui A."/>
            <person name="Macdonald J.P."/>
            <person name="Priest M."/>
            <person name="Orbach M.J."/>
            <person name="Galgiani J.N."/>
            <person name="Kirkland T.N."/>
            <person name="Cole G.T."/>
            <person name="Birren B.W."/>
            <person name="Henn M.R."/>
            <person name="Taylor J.W."/>
            <person name="Rounsley S.D."/>
        </authorList>
    </citation>
    <scope>NUCLEOTIDE SEQUENCE [LARGE SCALE GENOMIC DNA]</scope>
    <source>
        <strain evidence="2">RMSCC 3703</strain>
    </source>
</reference>
<dbReference type="AlphaFoldDB" id="A0A0J8R5E4"/>
<name>A0A0J8R5E4_COCIT</name>
<proteinExistence type="predicted"/>
<evidence type="ECO:0000313" key="2">
    <source>
        <dbReference type="Proteomes" id="UP000054559"/>
    </source>
</evidence>
<protein>
    <submittedName>
        <fullName evidence="1">Uncharacterized protein</fullName>
    </submittedName>
</protein>
<dbReference type="EMBL" id="DS268123">
    <property type="protein sequence ID" value="KMU79645.1"/>
    <property type="molecule type" value="Genomic_DNA"/>
</dbReference>
<evidence type="ECO:0000313" key="1">
    <source>
        <dbReference type="EMBL" id="KMU79645.1"/>
    </source>
</evidence>
<gene>
    <name evidence="1" type="ORF">CISG_02063</name>
</gene>
<sequence length="164" mass="18416">MLGGRTGRRRIIPLPPRDYAKTSTAFSLRTTLRGNAMVWDSRHPIQALETDGRKIFDVLSNVTPGNSSTVWLHVSRKSLGSLDEFQSRPGYSSGSDRVGLWNLRAGFFHDASHTNILTLPPQPRERSPNAKIFYRYLRNLLHFATGMGPSRFSSLSIPSTFEIV</sequence>